<reference evidence="3 4" key="2">
    <citation type="journal article" date="2017" name="Nature">
        <title>The Apostasia genome and the evolution of orchids.</title>
        <authorList>
            <person name="Zhang G.Q."/>
            <person name="Liu K.W."/>
            <person name="Li Z."/>
            <person name="Lohaus R."/>
            <person name="Hsiao Y.Y."/>
            <person name="Niu S.C."/>
            <person name="Wang J.Y."/>
            <person name="Lin Y.C."/>
            <person name="Xu Q."/>
            <person name="Chen L.J."/>
            <person name="Yoshida K."/>
            <person name="Fujiwara S."/>
            <person name="Wang Z.W."/>
            <person name="Zhang Y.Q."/>
            <person name="Mitsuda N."/>
            <person name="Wang M."/>
            <person name="Liu G.H."/>
            <person name="Pecoraro L."/>
            <person name="Huang H.X."/>
            <person name="Xiao X.J."/>
            <person name="Lin M."/>
            <person name="Wu X.Y."/>
            <person name="Wu W.L."/>
            <person name="Chen Y.Y."/>
            <person name="Chang S.B."/>
            <person name="Sakamoto S."/>
            <person name="Ohme-Takagi M."/>
            <person name="Yagi M."/>
            <person name="Zeng S.J."/>
            <person name="Shen C.Y."/>
            <person name="Yeh C.M."/>
            <person name="Luo Y.B."/>
            <person name="Tsai W.C."/>
            <person name="Van de Peer Y."/>
            <person name="Liu Z.J."/>
        </authorList>
    </citation>
    <scope>NUCLEOTIDE SEQUENCE [LARGE SCALE GENOMIC DNA]</scope>
    <source>
        <tissue evidence="3">The whole plant</tissue>
    </source>
</reference>
<feature type="domain" description="Wall-associated receptor kinase C-terminal" evidence="2">
    <location>
        <begin position="17"/>
        <end position="59"/>
    </location>
</feature>
<gene>
    <name evidence="3" type="ORF">MA16_Dca014905</name>
</gene>
<keyword evidence="1" id="KW-0325">Glycoprotein</keyword>
<evidence type="ECO:0000313" key="3">
    <source>
        <dbReference type="EMBL" id="PKU78640.1"/>
    </source>
</evidence>
<name>A0A2I0WSJ9_9ASPA</name>
<dbReference type="Proteomes" id="UP000233837">
    <property type="component" value="Unassembled WGS sequence"/>
</dbReference>
<evidence type="ECO:0000313" key="4">
    <source>
        <dbReference type="Proteomes" id="UP000233837"/>
    </source>
</evidence>
<proteinExistence type="predicted"/>
<sequence>MHASAVGTDRFFYGDVVGVVKLGFRMHWDGGGGDECRRCEGSAGLCGRGPKGFVCFCESGISDKDCGEGKVSVVASSNQRSDSAALLPNSKCY</sequence>
<protein>
    <recommendedName>
        <fullName evidence="2">Wall-associated receptor kinase C-terminal domain-containing protein</fullName>
    </recommendedName>
</protein>
<evidence type="ECO:0000256" key="1">
    <source>
        <dbReference type="ARBA" id="ARBA00023180"/>
    </source>
</evidence>
<accession>A0A2I0WSJ9</accession>
<organism evidence="3 4">
    <name type="scientific">Dendrobium catenatum</name>
    <dbReference type="NCBI Taxonomy" id="906689"/>
    <lineage>
        <taxon>Eukaryota</taxon>
        <taxon>Viridiplantae</taxon>
        <taxon>Streptophyta</taxon>
        <taxon>Embryophyta</taxon>
        <taxon>Tracheophyta</taxon>
        <taxon>Spermatophyta</taxon>
        <taxon>Magnoliopsida</taxon>
        <taxon>Liliopsida</taxon>
        <taxon>Asparagales</taxon>
        <taxon>Orchidaceae</taxon>
        <taxon>Epidendroideae</taxon>
        <taxon>Malaxideae</taxon>
        <taxon>Dendrobiinae</taxon>
        <taxon>Dendrobium</taxon>
    </lineage>
</organism>
<dbReference type="Pfam" id="PF14380">
    <property type="entry name" value="WAK_assoc"/>
    <property type="match status" value="1"/>
</dbReference>
<dbReference type="InterPro" id="IPR032872">
    <property type="entry name" value="WAK_assoc_C"/>
</dbReference>
<reference evidence="3 4" key="1">
    <citation type="journal article" date="2016" name="Sci. Rep.">
        <title>The Dendrobium catenatum Lindl. genome sequence provides insights into polysaccharide synthase, floral development and adaptive evolution.</title>
        <authorList>
            <person name="Zhang G.Q."/>
            <person name="Xu Q."/>
            <person name="Bian C."/>
            <person name="Tsai W.C."/>
            <person name="Yeh C.M."/>
            <person name="Liu K.W."/>
            <person name="Yoshida K."/>
            <person name="Zhang L.S."/>
            <person name="Chang S.B."/>
            <person name="Chen F."/>
            <person name="Shi Y."/>
            <person name="Su Y.Y."/>
            <person name="Zhang Y.Q."/>
            <person name="Chen L.J."/>
            <person name="Yin Y."/>
            <person name="Lin M."/>
            <person name="Huang H."/>
            <person name="Deng H."/>
            <person name="Wang Z.W."/>
            <person name="Zhu S.L."/>
            <person name="Zhao X."/>
            <person name="Deng C."/>
            <person name="Niu S.C."/>
            <person name="Huang J."/>
            <person name="Wang M."/>
            <person name="Liu G.H."/>
            <person name="Yang H.J."/>
            <person name="Xiao X.J."/>
            <person name="Hsiao Y.Y."/>
            <person name="Wu W.L."/>
            <person name="Chen Y.Y."/>
            <person name="Mitsuda N."/>
            <person name="Ohme-Takagi M."/>
            <person name="Luo Y.B."/>
            <person name="Van de Peer Y."/>
            <person name="Liu Z.J."/>
        </authorList>
    </citation>
    <scope>NUCLEOTIDE SEQUENCE [LARGE SCALE GENOMIC DNA]</scope>
    <source>
        <tissue evidence="3">The whole plant</tissue>
    </source>
</reference>
<dbReference type="EMBL" id="KZ502445">
    <property type="protein sequence ID" value="PKU78640.1"/>
    <property type="molecule type" value="Genomic_DNA"/>
</dbReference>
<evidence type="ECO:0000259" key="2">
    <source>
        <dbReference type="Pfam" id="PF14380"/>
    </source>
</evidence>
<keyword evidence="4" id="KW-1185">Reference proteome</keyword>
<dbReference type="AlphaFoldDB" id="A0A2I0WSJ9"/>